<keyword evidence="4" id="KW-1185">Reference proteome</keyword>
<gene>
    <name evidence="3" type="ORF">CLV92_10286</name>
</gene>
<dbReference type="EMBL" id="PTJD01000002">
    <property type="protein sequence ID" value="PPK97936.1"/>
    <property type="molecule type" value="Genomic_DNA"/>
</dbReference>
<accession>A0A2S6IUM9</accession>
<proteinExistence type="predicted"/>
<feature type="transmembrane region" description="Helical" evidence="1">
    <location>
        <begin position="45"/>
        <end position="68"/>
    </location>
</feature>
<organism evidence="3 4">
    <name type="scientific">Kineococcus xinjiangensis</name>
    <dbReference type="NCBI Taxonomy" id="512762"/>
    <lineage>
        <taxon>Bacteria</taxon>
        <taxon>Bacillati</taxon>
        <taxon>Actinomycetota</taxon>
        <taxon>Actinomycetes</taxon>
        <taxon>Kineosporiales</taxon>
        <taxon>Kineosporiaceae</taxon>
        <taxon>Kineococcus</taxon>
    </lineage>
</organism>
<keyword evidence="1" id="KW-0472">Membrane</keyword>
<dbReference type="AlphaFoldDB" id="A0A2S6IUM9"/>
<dbReference type="Proteomes" id="UP000239485">
    <property type="component" value="Unassembled WGS sequence"/>
</dbReference>
<keyword evidence="1" id="KW-0812">Transmembrane</keyword>
<comment type="caution">
    <text evidence="3">The sequence shown here is derived from an EMBL/GenBank/DDBJ whole genome shotgun (WGS) entry which is preliminary data.</text>
</comment>
<name>A0A2S6IUM9_9ACTN</name>
<evidence type="ECO:0000313" key="4">
    <source>
        <dbReference type="Proteomes" id="UP000239485"/>
    </source>
</evidence>
<dbReference type="RefSeq" id="WP_158257114.1">
    <property type="nucleotide sequence ID" value="NZ_PTJD01000002.1"/>
</dbReference>
<feature type="transmembrane region" description="Helical" evidence="1">
    <location>
        <begin position="131"/>
        <end position="151"/>
    </location>
</feature>
<feature type="domain" description="DUF1648" evidence="2">
    <location>
        <begin position="10"/>
        <end position="48"/>
    </location>
</feature>
<sequence>MARAAFLAAALLYAAVVAVSAVVLPERVPVHFGPGGEADSYSSRAWAVTVDVVLGAALTALFAGLAAWMRRVPLDLVNVPHPEHWKTPERAPELRRRLRDDLYGIGAATLLLLAALTALVTRTAVSGSERLPWGALVLVVVYLVGIGIWTVRTLTVRYRPAGTKPTHDEG</sequence>
<dbReference type="InterPro" id="IPR012867">
    <property type="entry name" value="DUF1648"/>
</dbReference>
<feature type="transmembrane region" description="Helical" evidence="1">
    <location>
        <begin position="102"/>
        <end position="125"/>
    </location>
</feature>
<evidence type="ECO:0000313" key="3">
    <source>
        <dbReference type="EMBL" id="PPK97936.1"/>
    </source>
</evidence>
<reference evidence="3 4" key="1">
    <citation type="submission" date="2018-02" db="EMBL/GenBank/DDBJ databases">
        <title>Genomic Encyclopedia of Archaeal and Bacterial Type Strains, Phase II (KMG-II): from individual species to whole genera.</title>
        <authorList>
            <person name="Goeker M."/>
        </authorList>
    </citation>
    <scope>NUCLEOTIDE SEQUENCE [LARGE SCALE GENOMIC DNA]</scope>
    <source>
        <strain evidence="3 4">DSM 22857</strain>
    </source>
</reference>
<dbReference type="Pfam" id="PF07853">
    <property type="entry name" value="DUF1648"/>
    <property type="match status" value="1"/>
</dbReference>
<evidence type="ECO:0000256" key="1">
    <source>
        <dbReference type="SAM" id="Phobius"/>
    </source>
</evidence>
<protein>
    <submittedName>
        <fullName evidence="3">Uncharacterized protein DUF1648</fullName>
    </submittedName>
</protein>
<keyword evidence="1" id="KW-1133">Transmembrane helix</keyword>
<evidence type="ECO:0000259" key="2">
    <source>
        <dbReference type="Pfam" id="PF07853"/>
    </source>
</evidence>